<gene>
    <name evidence="1" type="ORF">MRB53_021324</name>
</gene>
<keyword evidence="2" id="KW-1185">Reference proteome</keyword>
<evidence type="ECO:0000313" key="2">
    <source>
        <dbReference type="Proteomes" id="UP001234297"/>
    </source>
</evidence>
<evidence type="ECO:0000313" key="1">
    <source>
        <dbReference type="EMBL" id="KAJ8628017.1"/>
    </source>
</evidence>
<accession>A0ACC2L3E5</accession>
<dbReference type="EMBL" id="CM056814">
    <property type="protein sequence ID" value="KAJ8628017.1"/>
    <property type="molecule type" value="Genomic_DNA"/>
</dbReference>
<organism evidence="1 2">
    <name type="scientific">Persea americana</name>
    <name type="common">Avocado</name>
    <dbReference type="NCBI Taxonomy" id="3435"/>
    <lineage>
        <taxon>Eukaryota</taxon>
        <taxon>Viridiplantae</taxon>
        <taxon>Streptophyta</taxon>
        <taxon>Embryophyta</taxon>
        <taxon>Tracheophyta</taxon>
        <taxon>Spermatophyta</taxon>
        <taxon>Magnoliopsida</taxon>
        <taxon>Magnoliidae</taxon>
        <taxon>Laurales</taxon>
        <taxon>Lauraceae</taxon>
        <taxon>Persea</taxon>
    </lineage>
</organism>
<protein>
    <submittedName>
        <fullName evidence="1">Uncharacterized protein</fullName>
    </submittedName>
</protein>
<name>A0ACC2L3E5_PERAE</name>
<reference evidence="1 2" key="1">
    <citation type="journal article" date="2022" name="Hortic Res">
        <title>A haplotype resolved chromosomal level avocado genome allows analysis of novel avocado genes.</title>
        <authorList>
            <person name="Nath O."/>
            <person name="Fletcher S.J."/>
            <person name="Hayward A."/>
            <person name="Shaw L.M."/>
            <person name="Masouleh A.K."/>
            <person name="Furtado A."/>
            <person name="Henry R.J."/>
            <person name="Mitter N."/>
        </authorList>
    </citation>
    <scope>NUCLEOTIDE SEQUENCE [LARGE SCALE GENOMIC DNA]</scope>
    <source>
        <strain evidence="2">cv. Hass</strain>
    </source>
</reference>
<dbReference type="Proteomes" id="UP001234297">
    <property type="component" value="Chromosome 6"/>
</dbReference>
<sequence length="813" mass="89987">MAATTAATTTLHLSPSFPTSNCEKEHPPPKTPSGSLEFCTNIQELEQIHAQKIKTGLTRGTAIKLITTCTTFATKESLNYAIKVFELFQPEEAEDPSLFMWNSMIRCYNSAGISEEAILLYQKMLVKGIRPDRFTFPFVISACAKIAAASEGSQAHGSLIKMGFGFDPFVLNSLIHFYAECGDMDLARKVFDGMPERNVVSWTSLICGYAHVDCPQEAVSLFWEMIRMDEVQPNSVTMACVVSACARLQDVQLGEQVYAYMCRSGVELNSVLVNTLVDMYMKCGAVERAKQLFHQGEKNMVLCNTMVSNYVRLGLLKEPLNIVDEILQKGLRPDRVTMLAIISGFARSGDLNSGRECHGYVLRNAFDGWDAISNVIIDMYMKCGKPETASRVFALMFNKTVVSWNTVFAGLIRNGDLDSAWGLFNAMPERNHVSWNTMLGALVQDSWFEEVLALFRKMQSSGLEVDRVTMMSVASACGYLGALDLAKWSHAYIDRSRIPCDIRLGTALVDMYARCGDPTSSMQVFRRMREKDVSAWTAAIGAMAMEGNGKWALEIFAEMIDSGVRPDSVAFAAVLTACSHSGLVEDGQQLFISMQHDYNIAPHIVHYGCMVDLLGRAGLLEEARMLIENMPMEPNDIIWGALLAACRIHNNFELADYAAKGAMELAPDRIGIHVLVSNIYASAGKWADVARVRLHLKERGARKLPGSSSIEVNGVIHEFTSGNESHLQIDHIARMLDEICKKLKHVGHVPDLANVLLDVDEEEKEHLLSRHSEKLAMAFGLISTSPGASIRVIKNLRKGCVLAWIIGELDAIN</sequence>
<proteinExistence type="predicted"/>
<comment type="caution">
    <text evidence="1">The sequence shown here is derived from an EMBL/GenBank/DDBJ whole genome shotgun (WGS) entry which is preliminary data.</text>
</comment>